<dbReference type="InterPro" id="IPR036388">
    <property type="entry name" value="WH-like_DNA-bd_sf"/>
</dbReference>
<proteinExistence type="predicted"/>
<dbReference type="PROSITE" id="PS51077">
    <property type="entry name" value="HTH_ICLR"/>
    <property type="match status" value="1"/>
</dbReference>
<dbReference type="InterPro" id="IPR029016">
    <property type="entry name" value="GAF-like_dom_sf"/>
</dbReference>
<evidence type="ECO:0000313" key="6">
    <source>
        <dbReference type="EMBL" id="GAA4322633.1"/>
    </source>
</evidence>
<dbReference type="InterPro" id="IPR050707">
    <property type="entry name" value="HTH_MetabolicPath_Reg"/>
</dbReference>
<dbReference type="PANTHER" id="PTHR30136">
    <property type="entry name" value="HELIX-TURN-HELIX TRANSCRIPTIONAL REGULATOR, ICLR FAMILY"/>
    <property type="match status" value="1"/>
</dbReference>
<keyword evidence="1" id="KW-0805">Transcription regulation</keyword>
<dbReference type="Gene3D" id="1.10.10.10">
    <property type="entry name" value="Winged helix-like DNA-binding domain superfamily/Winged helix DNA-binding domain"/>
    <property type="match status" value="1"/>
</dbReference>
<keyword evidence="3" id="KW-0804">Transcription</keyword>
<comment type="caution">
    <text evidence="6">The sequence shown here is derived from an EMBL/GenBank/DDBJ whole genome shotgun (WGS) entry which is preliminary data.</text>
</comment>
<evidence type="ECO:0000313" key="7">
    <source>
        <dbReference type="Proteomes" id="UP001501671"/>
    </source>
</evidence>
<evidence type="ECO:0000256" key="3">
    <source>
        <dbReference type="ARBA" id="ARBA00023163"/>
    </source>
</evidence>
<dbReference type="RefSeq" id="WP_345245555.1">
    <property type="nucleotide sequence ID" value="NZ_BAABFO010000001.1"/>
</dbReference>
<feature type="domain" description="IclR-ED" evidence="5">
    <location>
        <begin position="77"/>
        <end position="261"/>
    </location>
</feature>
<sequence length="261" mass="27574">MKAATSAAPKTGDGSPRSLMRILGIFDTIAKTGDGMTLAQLSAALASPKSSLLLLLRPLVANEYLLHEGGLYRLGPGIFRLASNVLSGREFPKLIRPYLEQLAERTGESVFLAAIDHNAQVATYVECIDSPQAVRYSVPPGTVRPLYTSAAGRLLLAFQDDAWRDAYLKSVKLKPLTRITTVDRTALKQELLAIRKAGVAVSIGEAVEGAAGVAAPVFDPAGTVSHALMVAAPVDRFKSALPALKKAVIEIAQSASSALGR</sequence>
<evidence type="ECO:0000256" key="2">
    <source>
        <dbReference type="ARBA" id="ARBA00023125"/>
    </source>
</evidence>
<dbReference type="Pfam" id="PF09339">
    <property type="entry name" value="HTH_IclR"/>
    <property type="match status" value="1"/>
</dbReference>
<dbReference type="SUPFAM" id="SSF55781">
    <property type="entry name" value="GAF domain-like"/>
    <property type="match status" value="1"/>
</dbReference>
<feature type="domain" description="HTH iclR-type" evidence="4">
    <location>
        <begin position="16"/>
        <end position="76"/>
    </location>
</feature>
<dbReference type="PROSITE" id="PS51078">
    <property type="entry name" value="ICLR_ED"/>
    <property type="match status" value="1"/>
</dbReference>
<dbReference type="Pfam" id="PF01614">
    <property type="entry name" value="IclR_C"/>
    <property type="match status" value="1"/>
</dbReference>
<dbReference type="SUPFAM" id="SSF46785">
    <property type="entry name" value="Winged helix' DNA-binding domain"/>
    <property type="match status" value="1"/>
</dbReference>
<evidence type="ECO:0000259" key="4">
    <source>
        <dbReference type="PROSITE" id="PS51077"/>
    </source>
</evidence>
<dbReference type="InterPro" id="IPR005471">
    <property type="entry name" value="Tscrpt_reg_IclR_N"/>
</dbReference>
<protein>
    <submittedName>
        <fullName evidence="6">IclR family transcriptional regulator</fullName>
    </submittedName>
</protein>
<keyword evidence="7" id="KW-1185">Reference proteome</keyword>
<dbReference type="Proteomes" id="UP001501671">
    <property type="component" value="Unassembled WGS sequence"/>
</dbReference>
<evidence type="ECO:0000256" key="1">
    <source>
        <dbReference type="ARBA" id="ARBA00023015"/>
    </source>
</evidence>
<reference evidence="7" key="1">
    <citation type="journal article" date="2019" name="Int. J. Syst. Evol. Microbiol.">
        <title>The Global Catalogue of Microorganisms (GCM) 10K type strain sequencing project: providing services to taxonomists for standard genome sequencing and annotation.</title>
        <authorList>
            <consortium name="The Broad Institute Genomics Platform"/>
            <consortium name="The Broad Institute Genome Sequencing Center for Infectious Disease"/>
            <person name="Wu L."/>
            <person name="Ma J."/>
        </authorList>
    </citation>
    <scope>NUCLEOTIDE SEQUENCE [LARGE SCALE GENOMIC DNA]</scope>
    <source>
        <strain evidence="7">JCM 17666</strain>
    </source>
</reference>
<name>A0ABP8GE30_9BURK</name>
<dbReference type="Gene3D" id="3.30.450.40">
    <property type="match status" value="1"/>
</dbReference>
<dbReference type="SMART" id="SM00346">
    <property type="entry name" value="HTH_ICLR"/>
    <property type="match status" value="1"/>
</dbReference>
<gene>
    <name evidence="6" type="ORF">GCM10023144_02780</name>
</gene>
<dbReference type="EMBL" id="BAABFO010000001">
    <property type="protein sequence ID" value="GAA4322633.1"/>
    <property type="molecule type" value="Genomic_DNA"/>
</dbReference>
<dbReference type="InterPro" id="IPR014757">
    <property type="entry name" value="Tscrpt_reg_IclR_C"/>
</dbReference>
<dbReference type="InterPro" id="IPR036390">
    <property type="entry name" value="WH_DNA-bd_sf"/>
</dbReference>
<dbReference type="PANTHER" id="PTHR30136:SF35">
    <property type="entry name" value="HTH-TYPE TRANSCRIPTIONAL REGULATOR RV1719"/>
    <property type="match status" value="1"/>
</dbReference>
<evidence type="ECO:0000259" key="5">
    <source>
        <dbReference type="PROSITE" id="PS51078"/>
    </source>
</evidence>
<keyword evidence="2" id="KW-0238">DNA-binding</keyword>
<accession>A0ABP8GE30</accession>
<organism evidence="6 7">
    <name type="scientific">Pigmentiphaga soli</name>
    <dbReference type="NCBI Taxonomy" id="1007095"/>
    <lineage>
        <taxon>Bacteria</taxon>
        <taxon>Pseudomonadati</taxon>
        <taxon>Pseudomonadota</taxon>
        <taxon>Betaproteobacteria</taxon>
        <taxon>Burkholderiales</taxon>
        <taxon>Alcaligenaceae</taxon>
        <taxon>Pigmentiphaga</taxon>
    </lineage>
</organism>